<dbReference type="PANTHER" id="PTHR23225">
    <property type="entry name" value="ZINC FINGER PROTEIN"/>
    <property type="match status" value="1"/>
</dbReference>
<reference evidence="3" key="1">
    <citation type="journal article" date="2012" name="PLoS Genet.">
        <title>The genomes of the fungal plant pathogens Cladosporium fulvum and Dothistroma septosporum reveal adaptation to different hosts and lifestyles but also signatures of common ancestry.</title>
        <authorList>
            <person name="de Wit P.J.G.M."/>
            <person name="van der Burgt A."/>
            <person name="Oekmen B."/>
            <person name="Stergiopoulos I."/>
            <person name="Abd-Elsalam K.A."/>
            <person name="Aerts A.L."/>
            <person name="Bahkali A.H."/>
            <person name="Beenen H.G."/>
            <person name="Chettri P."/>
            <person name="Cox M.P."/>
            <person name="Datema E."/>
            <person name="de Vries R.P."/>
            <person name="Dhillon B."/>
            <person name="Ganley A.R."/>
            <person name="Griffiths S.A."/>
            <person name="Guo Y."/>
            <person name="Hamelin R.C."/>
            <person name="Henrissat B."/>
            <person name="Kabir M.S."/>
            <person name="Jashni M.K."/>
            <person name="Kema G."/>
            <person name="Klaubauf S."/>
            <person name="Lapidus A."/>
            <person name="Levasseur A."/>
            <person name="Lindquist E."/>
            <person name="Mehrabi R."/>
            <person name="Ohm R.A."/>
            <person name="Owen T.J."/>
            <person name="Salamov A."/>
            <person name="Schwelm A."/>
            <person name="Schijlen E."/>
            <person name="Sun H."/>
            <person name="van den Burg H.A."/>
            <person name="van Ham R.C.H.J."/>
            <person name="Zhang S."/>
            <person name="Goodwin S.B."/>
            <person name="Grigoriev I.V."/>
            <person name="Collemare J."/>
            <person name="Bradshaw R.E."/>
        </authorList>
    </citation>
    <scope>NUCLEOTIDE SEQUENCE [LARGE SCALE GENOMIC DNA]</scope>
    <source>
        <strain evidence="3">NZE10 / CBS 128990</strain>
    </source>
</reference>
<dbReference type="AlphaFoldDB" id="N1PBT2"/>
<evidence type="ECO:0000313" key="3">
    <source>
        <dbReference type="Proteomes" id="UP000016933"/>
    </source>
</evidence>
<feature type="non-terminal residue" evidence="2">
    <location>
        <position position="136"/>
    </location>
</feature>
<evidence type="ECO:0000256" key="1">
    <source>
        <dbReference type="SAM" id="MobiDB-lite"/>
    </source>
</evidence>
<evidence type="ECO:0000313" key="2">
    <source>
        <dbReference type="EMBL" id="EME39743.1"/>
    </source>
</evidence>
<sequence>RSFPCPLTIYGCTSTFGSKNEWKRHVNTQHMRLGFWRCDLCPNGERKPNDFNRKDLFIQHVRRMHPAAASRTEATSSLPKAGKDNESMQALQDAANRCYKALRHPPQQSCCLFCDQQFTGNGSWDDRMEHVGRHLE</sequence>
<organism evidence="2 3">
    <name type="scientific">Dothistroma septosporum (strain NZE10 / CBS 128990)</name>
    <name type="common">Red band needle blight fungus</name>
    <name type="synonym">Mycosphaerella pini</name>
    <dbReference type="NCBI Taxonomy" id="675120"/>
    <lineage>
        <taxon>Eukaryota</taxon>
        <taxon>Fungi</taxon>
        <taxon>Dikarya</taxon>
        <taxon>Ascomycota</taxon>
        <taxon>Pezizomycotina</taxon>
        <taxon>Dothideomycetes</taxon>
        <taxon>Dothideomycetidae</taxon>
        <taxon>Mycosphaerellales</taxon>
        <taxon>Mycosphaerellaceae</taxon>
        <taxon>Dothistroma</taxon>
    </lineage>
</organism>
<proteinExistence type="predicted"/>
<protein>
    <recommendedName>
        <fullName evidence="4">C2H2-type domain-containing protein</fullName>
    </recommendedName>
</protein>
<dbReference type="OMA" id="TEASICH"/>
<dbReference type="InterPro" id="IPR039970">
    <property type="entry name" value="TF_Grauzone"/>
</dbReference>
<accession>N1PBT2</accession>
<dbReference type="HOGENOM" id="CLU_1880337_0_0_1"/>
<dbReference type="GO" id="GO:0003700">
    <property type="term" value="F:DNA-binding transcription factor activity"/>
    <property type="evidence" value="ECO:0007669"/>
    <property type="project" value="InterPro"/>
</dbReference>
<feature type="non-terminal residue" evidence="2">
    <location>
        <position position="1"/>
    </location>
</feature>
<dbReference type="OrthoDB" id="5388486at2759"/>
<dbReference type="Proteomes" id="UP000016933">
    <property type="component" value="Unassembled WGS sequence"/>
</dbReference>
<dbReference type="EMBL" id="KB446544">
    <property type="protein sequence ID" value="EME39743.1"/>
    <property type="molecule type" value="Genomic_DNA"/>
</dbReference>
<dbReference type="eggNOG" id="ENOG502S60G">
    <property type="taxonomic scope" value="Eukaryota"/>
</dbReference>
<dbReference type="STRING" id="675120.N1PBT2"/>
<name>N1PBT2_DOTSN</name>
<feature type="region of interest" description="Disordered" evidence="1">
    <location>
        <begin position="65"/>
        <end position="87"/>
    </location>
</feature>
<gene>
    <name evidence="2" type="ORF">DOTSEDRAFT_94778</name>
</gene>
<reference evidence="2 3" key="2">
    <citation type="journal article" date="2012" name="PLoS Pathog.">
        <title>Diverse lifestyles and strategies of plant pathogenesis encoded in the genomes of eighteen Dothideomycetes fungi.</title>
        <authorList>
            <person name="Ohm R.A."/>
            <person name="Feau N."/>
            <person name="Henrissat B."/>
            <person name="Schoch C.L."/>
            <person name="Horwitz B.A."/>
            <person name="Barry K.W."/>
            <person name="Condon B.J."/>
            <person name="Copeland A.C."/>
            <person name="Dhillon B."/>
            <person name="Glaser F."/>
            <person name="Hesse C.N."/>
            <person name="Kosti I."/>
            <person name="LaButti K."/>
            <person name="Lindquist E.A."/>
            <person name="Lucas S."/>
            <person name="Salamov A.A."/>
            <person name="Bradshaw R.E."/>
            <person name="Ciuffetti L."/>
            <person name="Hamelin R.C."/>
            <person name="Kema G.H.J."/>
            <person name="Lawrence C."/>
            <person name="Scott J.A."/>
            <person name="Spatafora J.W."/>
            <person name="Turgeon B.G."/>
            <person name="de Wit P.J.G.M."/>
            <person name="Zhong S."/>
            <person name="Goodwin S.B."/>
            <person name="Grigoriev I.V."/>
        </authorList>
    </citation>
    <scope>NUCLEOTIDE SEQUENCE [LARGE SCALE GENOMIC DNA]</scope>
    <source>
        <strain evidence="3">NZE10 / CBS 128990</strain>
    </source>
</reference>
<dbReference type="Gene3D" id="3.30.160.60">
    <property type="entry name" value="Classic Zinc Finger"/>
    <property type="match status" value="1"/>
</dbReference>
<evidence type="ECO:0008006" key="4">
    <source>
        <dbReference type="Google" id="ProtNLM"/>
    </source>
</evidence>
<keyword evidence="3" id="KW-1185">Reference proteome</keyword>
<dbReference type="PANTHER" id="PTHR23225:SF2">
    <property type="entry name" value="AT09679P-RELATED"/>
    <property type="match status" value="1"/>
</dbReference>